<dbReference type="Gene3D" id="1.25.40.20">
    <property type="entry name" value="Ankyrin repeat-containing domain"/>
    <property type="match status" value="1"/>
</dbReference>
<feature type="region of interest" description="Disordered" evidence="5">
    <location>
        <begin position="582"/>
        <end position="601"/>
    </location>
</feature>
<dbReference type="InterPro" id="IPR002110">
    <property type="entry name" value="Ankyrin_rpt"/>
</dbReference>
<feature type="coiled-coil region" evidence="4">
    <location>
        <begin position="501"/>
        <end position="542"/>
    </location>
</feature>
<feature type="domain" description="HTH APSES-type" evidence="6">
    <location>
        <begin position="7"/>
        <end position="116"/>
    </location>
</feature>
<organism evidence="7 8">
    <name type="scientific">Basidiobolus ranarum</name>
    <dbReference type="NCBI Taxonomy" id="34480"/>
    <lineage>
        <taxon>Eukaryota</taxon>
        <taxon>Fungi</taxon>
        <taxon>Fungi incertae sedis</taxon>
        <taxon>Zoopagomycota</taxon>
        <taxon>Entomophthoromycotina</taxon>
        <taxon>Basidiobolomycetes</taxon>
        <taxon>Basidiobolales</taxon>
        <taxon>Basidiobolaceae</taxon>
        <taxon>Basidiobolus</taxon>
    </lineage>
</organism>
<keyword evidence="1" id="KW-0677">Repeat</keyword>
<reference evidence="7 8" key="1">
    <citation type="submission" date="2023-04" db="EMBL/GenBank/DDBJ databases">
        <title>Genome of Basidiobolus ranarum AG-B5.</title>
        <authorList>
            <person name="Stajich J.E."/>
            <person name="Carter-House D."/>
            <person name="Gryganskyi A."/>
        </authorList>
    </citation>
    <scope>NUCLEOTIDE SEQUENCE [LARGE SCALE GENOMIC DNA]</scope>
    <source>
        <strain evidence="7 8">AG-B5</strain>
    </source>
</reference>
<evidence type="ECO:0000256" key="1">
    <source>
        <dbReference type="ARBA" id="ARBA00022737"/>
    </source>
</evidence>
<dbReference type="Pfam" id="PF13637">
    <property type="entry name" value="Ank_4"/>
    <property type="match status" value="1"/>
</dbReference>
<dbReference type="Proteomes" id="UP001479436">
    <property type="component" value="Unassembled WGS sequence"/>
</dbReference>
<dbReference type="Gene3D" id="3.10.260.10">
    <property type="entry name" value="Transcription regulator HTH, APSES-type DNA-binding domain"/>
    <property type="match status" value="1"/>
</dbReference>
<name>A0ABR2VTL9_9FUNG</name>
<protein>
    <submittedName>
        <fullName evidence="7">Transcriptional regulator swi6</fullName>
    </submittedName>
</protein>
<evidence type="ECO:0000256" key="4">
    <source>
        <dbReference type="SAM" id="Coils"/>
    </source>
</evidence>
<accession>A0ABR2VTL9</accession>
<feature type="compositionally biased region" description="Polar residues" evidence="5">
    <location>
        <begin position="164"/>
        <end position="173"/>
    </location>
</feature>
<feature type="compositionally biased region" description="Polar residues" evidence="5">
    <location>
        <begin position="130"/>
        <end position="139"/>
    </location>
</feature>
<evidence type="ECO:0000313" key="7">
    <source>
        <dbReference type="EMBL" id="KAK9701684.1"/>
    </source>
</evidence>
<dbReference type="InterPro" id="IPR051642">
    <property type="entry name" value="SWI6-like"/>
</dbReference>
<dbReference type="PROSITE" id="PS51299">
    <property type="entry name" value="HTH_APSES"/>
    <property type="match status" value="1"/>
</dbReference>
<comment type="caution">
    <text evidence="7">The sequence shown here is derived from an EMBL/GenBank/DDBJ whole genome shotgun (WGS) entry which is preliminary data.</text>
</comment>
<dbReference type="InterPro" id="IPR036887">
    <property type="entry name" value="HTH_APSES_sf"/>
</dbReference>
<dbReference type="SMART" id="SM01252">
    <property type="entry name" value="KilA-N"/>
    <property type="match status" value="1"/>
</dbReference>
<feature type="compositionally biased region" description="Basic and acidic residues" evidence="5">
    <location>
        <begin position="442"/>
        <end position="458"/>
    </location>
</feature>
<dbReference type="SUPFAM" id="SSF48403">
    <property type="entry name" value="Ankyrin repeat"/>
    <property type="match status" value="1"/>
</dbReference>
<keyword evidence="2 3" id="KW-0040">ANK repeat</keyword>
<dbReference type="PANTHER" id="PTHR43828">
    <property type="entry name" value="ASPARAGINASE"/>
    <property type="match status" value="1"/>
</dbReference>
<gene>
    <name evidence="7" type="primary">SWI6_2</name>
    <name evidence="7" type="ORF">K7432_011596</name>
</gene>
<sequence>MSTSSNIYSAVYSGVSVYEMICRGIAVMRRRSDSYLNATQILKVAGIDKGKRTKILEREVLNGEHEKVQGGYGKYQGTWIPFERGLELAEQYEVEPLLHPLLYYNPTANGSKDRTPTKEQAREQALAANKASSGTLTSSQKKKRNSPVPPTPSPLVKRSRGHSNSRAVSRVSPTPSPLPVTNPRDESPLSNSSNPRNLDLPKKRHKYVSNVGSPLVNIPITNIPSTLPLSRGAISYNTNQHDVGNVERYRKALMGVFMGENAHKLPSILTDPCPPSDFDVDMIIDEHGHSALHWAAALGRISVLERLFQMGANPLRTNASGETGLVRAVLVTNNFDCQTFPGLLQFFKDTVTISDHKQRTVFHHIVLTASVKGRLEAANYYMETMLEWMARNDMKFFDVVDLQDRKGDTPLNIAARLGIRGLVRQLLDVGANPDLPNRAGVKPRDFGIIDTSKSKDENPMAQPTSSEDSSEVLAPSKYGTELVNAVQKMVTELETTFTTEINSKRHELIAAKLELQNATKELGEARRQIDQMQAQVQEFEETQSKMTYLEKAIHKETEKIPPLKKQLVHLEDLRPKIEPVSTQFNFPRTPETPSNVRDRNNQISTGLSYEQQLEREIGHLRSRLAAYAKNDAELRREVDEMRHQSTEKEQQCKKLIAACCGVPVTEVDTLLGSLIKAVESDQEVDLQMVGRFMAEVRKEGFVDEKKREKIFPRSP</sequence>
<dbReference type="PROSITE" id="PS50088">
    <property type="entry name" value="ANK_REPEAT"/>
    <property type="match status" value="2"/>
</dbReference>
<feature type="repeat" description="ANK" evidence="3">
    <location>
        <begin position="287"/>
        <end position="319"/>
    </location>
</feature>
<evidence type="ECO:0000256" key="5">
    <source>
        <dbReference type="SAM" id="MobiDB-lite"/>
    </source>
</evidence>
<evidence type="ECO:0000313" key="8">
    <source>
        <dbReference type="Proteomes" id="UP001479436"/>
    </source>
</evidence>
<feature type="region of interest" description="Disordered" evidence="5">
    <location>
        <begin position="108"/>
        <end position="203"/>
    </location>
</feature>
<evidence type="ECO:0000256" key="3">
    <source>
        <dbReference type="PROSITE-ProRule" id="PRU00023"/>
    </source>
</evidence>
<dbReference type="PANTHER" id="PTHR43828:SF3">
    <property type="entry name" value="CHROMO DOMAIN-CONTAINING PROTEIN"/>
    <property type="match status" value="1"/>
</dbReference>
<dbReference type="Pfam" id="PF00023">
    <property type="entry name" value="Ank"/>
    <property type="match status" value="1"/>
</dbReference>
<dbReference type="Pfam" id="PF04383">
    <property type="entry name" value="KilA-N"/>
    <property type="match status" value="1"/>
</dbReference>
<dbReference type="InterPro" id="IPR018004">
    <property type="entry name" value="KilA/APSES_HTH"/>
</dbReference>
<keyword evidence="8" id="KW-1185">Reference proteome</keyword>
<dbReference type="PROSITE" id="PS50297">
    <property type="entry name" value="ANK_REP_REGION"/>
    <property type="match status" value="2"/>
</dbReference>
<evidence type="ECO:0000259" key="6">
    <source>
        <dbReference type="PROSITE" id="PS51299"/>
    </source>
</evidence>
<feature type="compositionally biased region" description="Basic and acidic residues" evidence="5">
    <location>
        <begin position="111"/>
        <end position="122"/>
    </location>
</feature>
<feature type="coiled-coil region" evidence="4">
    <location>
        <begin position="610"/>
        <end position="651"/>
    </location>
</feature>
<dbReference type="SUPFAM" id="SSF54616">
    <property type="entry name" value="DNA-binding domain of Mlu1-box binding protein MBP1"/>
    <property type="match status" value="1"/>
</dbReference>
<evidence type="ECO:0000256" key="2">
    <source>
        <dbReference type="ARBA" id="ARBA00023043"/>
    </source>
</evidence>
<feature type="repeat" description="ANK" evidence="3">
    <location>
        <begin position="406"/>
        <end position="438"/>
    </location>
</feature>
<proteinExistence type="predicted"/>
<dbReference type="SMART" id="SM00248">
    <property type="entry name" value="ANK"/>
    <property type="match status" value="2"/>
</dbReference>
<feature type="compositionally biased region" description="Low complexity" evidence="5">
    <location>
        <begin position="188"/>
        <end position="198"/>
    </location>
</feature>
<keyword evidence="4" id="KW-0175">Coiled coil</keyword>
<dbReference type="InterPro" id="IPR003163">
    <property type="entry name" value="Tscrpt_reg_HTH_APSES-type"/>
</dbReference>
<dbReference type="InterPro" id="IPR036770">
    <property type="entry name" value="Ankyrin_rpt-contain_sf"/>
</dbReference>
<dbReference type="EMBL" id="JASJQH010007788">
    <property type="protein sequence ID" value="KAK9701684.1"/>
    <property type="molecule type" value="Genomic_DNA"/>
</dbReference>
<feature type="region of interest" description="Disordered" evidence="5">
    <location>
        <begin position="440"/>
        <end position="473"/>
    </location>
</feature>